<dbReference type="InterPro" id="IPR036397">
    <property type="entry name" value="RNaseH_sf"/>
</dbReference>
<dbReference type="PROSITE" id="PS50994">
    <property type="entry name" value="INTEGRASE"/>
    <property type="match status" value="1"/>
</dbReference>
<proteinExistence type="predicted"/>
<dbReference type="InterPro" id="IPR012337">
    <property type="entry name" value="RNaseH-like_sf"/>
</dbReference>
<organism evidence="2 3">
    <name type="scientific">Aristolochia fimbriata</name>
    <name type="common">White veined hardy Dutchman's pipe vine</name>
    <dbReference type="NCBI Taxonomy" id="158543"/>
    <lineage>
        <taxon>Eukaryota</taxon>
        <taxon>Viridiplantae</taxon>
        <taxon>Streptophyta</taxon>
        <taxon>Embryophyta</taxon>
        <taxon>Tracheophyta</taxon>
        <taxon>Spermatophyta</taxon>
        <taxon>Magnoliopsida</taxon>
        <taxon>Magnoliidae</taxon>
        <taxon>Piperales</taxon>
        <taxon>Aristolochiaceae</taxon>
        <taxon>Aristolochia</taxon>
    </lineage>
</organism>
<dbReference type="GO" id="GO:0015074">
    <property type="term" value="P:DNA integration"/>
    <property type="evidence" value="ECO:0007669"/>
    <property type="project" value="InterPro"/>
</dbReference>
<evidence type="ECO:0000313" key="3">
    <source>
        <dbReference type="Proteomes" id="UP000825729"/>
    </source>
</evidence>
<dbReference type="InterPro" id="IPR001584">
    <property type="entry name" value="Integrase_cat-core"/>
</dbReference>
<dbReference type="PANTHER" id="PTHR42648:SF21">
    <property type="entry name" value="CYSTEINE-RICH RLK (RECEPTOR-LIKE PROTEIN KINASE) 8"/>
    <property type="match status" value="1"/>
</dbReference>
<dbReference type="EMBL" id="JAINDJ010000008">
    <property type="protein sequence ID" value="KAG9439554.1"/>
    <property type="molecule type" value="Genomic_DNA"/>
</dbReference>
<feature type="domain" description="Integrase catalytic" evidence="1">
    <location>
        <begin position="109"/>
        <end position="227"/>
    </location>
</feature>
<dbReference type="GO" id="GO:0003676">
    <property type="term" value="F:nucleic acid binding"/>
    <property type="evidence" value="ECO:0007669"/>
    <property type="project" value="InterPro"/>
</dbReference>
<dbReference type="Gene3D" id="3.30.420.10">
    <property type="entry name" value="Ribonuclease H-like superfamily/Ribonuclease H"/>
    <property type="match status" value="1"/>
</dbReference>
<comment type="caution">
    <text evidence="2">The sequence shown here is derived from an EMBL/GenBank/DDBJ whole genome shotgun (WGS) entry which is preliminary data.</text>
</comment>
<dbReference type="Proteomes" id="UP000825729">
    <property type="component" value="Unassembled WGS sequence"/>
</dbReference>
<sequence length="227" mass="26275">MRDDETILEYDRKIRKLANEASLIGDPFKENRLVRKVLRSLNKKIYVKSIVIAKANDIDKMTLNEVIDSLCIFETEMEVEVNESSVNNQNIAFTGETGKQVFYAGVSNDVPTPAVKEDDIYLLKDLMGPVQTPSHKGKRYIFVCVDDYSRFSWVDFLRKKSNTFESFQKLCSKVMTEREEKIQKIIRFRNVHGGAFENKYFVEFCDKQGIHHEFSDPKAPQQNGVVE</sequence>
<dbReference type="SUPFAM" id="SSF53098">
    <property type="entry name" value="Ribonuclease H-like"/>
    <property type="match status" value="1"/>
</dbReference>
<dbReference type="AlphaFoldDB" id="A0AAV7DUA0"/>
<keyword evidence="3" id="KW-1185">Reference proteome</keyword>
<dbReference type="InterPro" id="IPR039537">
    <property type="entry name" value="Retrotran_Ty1/copia-like"/>
</dbReference>
<accession>A0AAV7DUA0</accession>
<evidence type="ECO:0000259" key="1">
    <source>
        <dbReference type="PROSITE" id="PS50994"/>
    </source>
</evidence>
<dbReference type="PANTHER" id="PTHR42648">
    <property type="entry name" value="TRANSPOSASE, PUTATIVE-RELATED"/>
    <property type="match status" value="1"/>
</dbReference>
<gene>
    <name evidence="2" type="ORF">H6P81_019719</name>
</gene>
<evidence type="ECO:0000313" key="2">
    <source>
        <dbReference type="EMBL" id="KAG9439554.1"/>
    </source>
</evidence>
<name>A0AAV7DUA0_ARIFI</name>
<reference evidence="2 3" key="1">
    <citation type="submission" date="2021-07" db="EMBL/GenBank/DDBJ databases">
        <title>The Aristolochia fimbriata genome: insights into angiosperm evolution, floral development and chemical biosynthesis.</title>
        <authorList>
            <person name="Jiao Y."/>
        </authorList>
    </citation>
    <scope>NUCLEOTIDE SEQUENCE [LARGE SCALE GENOMIC DNA]</scope>
    <source>
        <strain evidence="2">IBCAS-2021</strain>
        <tissue evidence="2">Leaf</tissue>
    </source>
</reference>
<protein>
    <recommendedName>
        <fullName evidence="1">Integrase catalytic domain-containing protein</fullName>
    </recommendedName>
</protein>